<dbReference type="GO" id="GO:0000055">
    <property type="term" value="P:ribosomal large subunit export from nucleus"/>
    <property type="evidence" value="ECO:0007669"/>
    <property type="project" value="TreeGrafter"/>
</dbReference>
<evidence type="ECO:0000313" key="3">
    <source>
        <dbReference type="Proteomes" id="UP000095280"/>
    </source>
</evidence>
<dbReference type="GO" id="GO:0005634">
    <property type="term" value="C:nucleus"/>
    <property type="evidence" value="ECO:0007669"/>
    <property type="project" value="TreeGrafter"/>
</dbReference>
<dbReference type="GO" id="GO:0030687">
    <property type="term" value="C:preribosome, large subunit precursor"/>
    <property type="evidence" value="ECO:0007669"/>
    <property type="project" value="TreeGrafter"/>
</dbReference>
<protein>
    <submittedName>
        <fullName evidence="4">VWFA domain-containing protein</fullName>
    </submittedName>
</protein>
<organism evidence="3 4">
    <name type="scientific">Macrostomum lignano</name>
    <dbReference type="NCBI Taxonomy" id="282301"/>
    <lineage>
        <taxon>Eukaryota</taxon>
        <taxon>Metazoa</taxon>
        <taxon>Spiralia</taxon>
        <taxon>Lophotrochozoa</taxon>
        <taxon>Platyhelminthes</taxon>
        <taxon>Rhabditophora</taxon>
        <taxon>Macrostomorpha</taxon>
        <taxon>Macrostomida</taxon>
        <taxon>Macrostomidae</taxon>
        <taxon>Macrostomum</taxon>
    </lineage>
</organism>
<evidence type="ECO:0000313" key="4">
    <source>
        <dbReference type="WBParaSite" id="maker-unitig_8291-snap-gene-0.2-mRNA-1"/>
    </source>
</evidence>
<evidence type="ECO:0000256" key="1">
    <source>
        <dbReference type="ARBA" id="ARBA00022741"/>
    </source>
</evidence>
<keyword evidence="3" id="KW-1185">Reference proteome</keyword>
<reference evidence="4" key="1">
    <citation type="submission" date="2016-11" db="UniProtKB">
        <authorList>
            <consortium name="WormBaseParasite"/>
        </authorList>
    </citation>
    <scope>IDENTIFICATION</scope>
</reference>
<dbReference type="GO" id="GO:0005524">
    <property type="term" value="F:ATP binding"/>
    <property type="evidence" value="ECO:0007669"/>
    <property type="project" value="UniProtKB-KW"/>
</dbReference>
<evidence type="ECO:0000256" key="2">
    <source>
        <dbReference type="ARBA" id="ARBA00022840"/>
    </source>
</evidence>
<accession>A0A1I8FUP2</accession>
<name>A0A1I8FUP2_9PLAT</name>
<dbReference type="GO" id="GO:0000027">
    <property type="term" value="P:ribosomal large subunit assembly"/>
    <property type="evidence" value="ECO:0007669"/>
    <property type="project" value="TreeGrafter"/>
</dbReference>
<keyword evidence="2" id="KW-0067">ATP-binding</keyword>
<dbReference type="Proteomes" id="UP000095280">
    <property type="component" value="Unplaced"/>
</dbReference>
<dbReference type="AlphaFoldDB" id="A0A1I8FUP2"/>
<sequence>PDADPKLLASHLRALTSLIASAASSAAESAASADYPTVCWLRRSTSIEIRRLTRPPLLRKLAGRVMSFNVRDPLMKFVTGVDLVLAELQRWEAVASHEVSLMTELRQLSGVIIEWRRMELNRKLESCSSWKACLDHCQWRFRQSAARWLLPLAGILNDCTQPAQKCNASQLCQSLCQFLDRASLGDFSARLDCVGLLERLSDDWLLDDQCRSVLANARAYYAQYLPAVAAAARERRAGDFIKIVKWSDMNFWSVRASVDRSHRAVLKAVKQLEELLRESALSAGCFSLPESANHKSTNSDVDLSEGDEVAHFATQLTAELAKPTTVVVSSELAKFEAEFLPRSPQLAERIRRLAPTSAASEAAAAVTSSVSGVAELCQRIVESSRQLRDMAPEQTDSRERYERQASQIQRLKRKALSDLFKTLQQAGLSYRKGRLAALSSLDEHRCLLFSFASFHQRDCHAGQHLLRGMHRRLAMTSTLTGGACTKELGLDGIERCDGFSLHLQRLLADLCRL</sequence>
<keyword evidence="1" id="KW-0547">Nucleotide-binding</keyword>
<dbReference type="WBParaSite" id="maker-unitig_8291-snap-gene-0.2-mRNA-1">
    <property type="protein sequence ID" value="maker-unitig_8291-snap-gene-0.2-mRNA-1"/>
    <property type="gene ID" value="maker-unitig_8291-snap-gene-0.2"/>
</dbReference>
<dbReference type="PANTHER" id="PTHR48103">
    <property type="entry name" value="MIDASIN-RELATED"/>
    <property type="match status" value="1"/>
</dbReference>
<dbReference type="PANTHER" id="PTHR48103:SF2">
    <property type="entry name" value="MIDASIN"/>
    <property type="match status" value="1"/>
</dbReference>
<proteinExistence type="predicted"/>